<evidence type="ECO:0000256" key="3">
    <source>
        <dbReference type="ARBA" id="ARBA00010617"/>
    </source>
</evidence>
<dbReference type="Pfam" id="PF00067">
    <property type="entry name" value="p450"/>
    <property type="match status" value="1"/>
</dbReference>
<keyword evidence="7 9" id="KW-0408">Iron</keyword>
<comment type="function">
    <text evidence="2">May be involved in the metabolism of insect hormones and in the breakdown of synthetic insecticides.</text>
</comment>
<dbReference type="OrthoDB" id="1470350at2759"/>
<dbReference type="GO" id="GO:0016705">
    <property type="term" value="F:oxidoreductase activity, acting on paired donors, with incorporation or reduction of molecular oxygen"/>
    <property type="evidence" value="ECO:0007669"/>
    <property type="project" value="InterPro"/>
</dbReference>
<comment type="similarity">
    <text evidence="3 10">Belongs to the cytochrome P450 family.</text>
</comment>
<dbReference type="PROSITE" id="PS00086">
    <property type="entry name" value="CYTOCHROME_P450"/>
    <property type="match status" value="1"/>
</dbReference>
<dbReference type="InterPro" id="IPR050196">
    <property type="entry name" value="Cytochrome_P450_Monoox"/>
</dbReference>
<dbReference type="InterPro" id="IPR001128">
    <property type="entry name" value="Cyt_P450"/>
</dbReference>
<sequence>MVFWTLVIGAIIIAWLYKLNKDYVVLTLFTKRVKTVDGTPLENSVALCKGRTIFGNAFDFSVSPDNMFDFSRKLAAEMKRSYVLYGLFTPFYNIITAEDAELVMNDQNNLTTKGIIYNFLEPFLNRGLLTSSGKKWHSRRKMLTPAFHFNILGQFEEIFKEESKKFVESLEAGDLSSVTLNEIIPKFTLNAICETALGVKLDEQMNADQYRASFKMIEEVFLMRIRNPFYILDSLYKVFLAPKIAKHISIVHNFSSEIIDKRRQVFAEEPEHSEDKADDNQSFYTKKRYAMLDTLLRAERDGLIDHVGICEEVDTFMFEGFDTTSMALLFSLMNLSLYPEMQERCYQEILEHVEDDLSHLDIQQLAKLKYLECFIKETLRLYPSVPVIGREVTNETRLANNLILPKGSQIIIHIIDIHRNAKYFENPDKFDPERFTPEASAGRHPYAYVPFSAGQRNCIGQKFAMLELKTVLVNIMKKFKILPLMKDQDIKLQSGMVIRTPNIIEVKLEKRV</sequence>
<reference evidence="11" key="1">
    <citation type="journal article" date="2014" name="BMC Genomics">
        <title>Characterizing the developmental transcriptome of the oriental fruit fly, Bactrocera dorsalis (Diptera: Tephritidae) through comparative genomic analysis with Drosophila melanogaster utilizing modENCODE datasets.</title>
        <authorList>
            <person name="Geib S.M."/>
            <person name="Calla B."/>
            <person name="Hall B."/>
            <person name="Hou S."/>
            <person name="Manoukis N.C."/>
        </authorList>
    </citation>
    <scope>NUCLEOTIDE SEQUENCE</scope>
    <source>
        <strain evidence="11">Punador</strain>
    </source>
</reference>
<keyword evidence="6 10" id="KW-0560">Oxidoreductase</keyword>
<dbReference type="SUPFAM" id="SSF48264">
    <property type="entry name" value="Cytochrome P450"/>
    <property type="match status" value="1"/>
</dbReference>
<evidence type="ECO:0000256" key="10">
    <source>
        <dbReference type="RuleBase" id="RU000461"/>
    </source>
</evidence>
<organism evidence="11">
    <name type="scientific">Bactrocera dorsalis</name>
    <name type="common">Oriental fruit fly</name>
    <name type="synonym">Dacus dorsalis</name>
    <dbReference type="NCBI Taxonomy" id="27457"/>
    <lineage>
        <taxon>Eukaryota</taxon>
        <taxon>Metazoa</taxon>
        <taxon>Ecdysozoa</taxon>
        <taxon>Arthropoda</taxon>
        <taxon>Hexapoda</taxon>
        <taxon>Insecta</taxon>
        <taxon>Pterygota</taxon>
        <taxon>Neoptera</taxon>
        <taxon>Endopterygota</taxon>
        <taxon>Diptera</taxon>
        <taxon>Brachycera</taxon>
        <taxon>Muscomorpha</taxon>
        <taxon>Tephritoidea</taxon>
        <taxon>Tephritidae</taxon>
        <taxon>Bactrocera</taxon>
        <taxon>Bactrocera</taxon>
    </lineage>
</organism>
<name>A0A034VMZ6_BACDO</name>
<dbReference type="PANTHER" id="PTHR24291:SF105">
    <property type="entry name" value="CYTOCHROME P450 4P1-RELATED"/>
    <property type="match status" value="1"/>
</dbReference>
<evidence type="ECO:0000256" key="6">
    <source>
        <dbReference type="ARBA" id="ARBA00023002"/>
    </source>
</evidence>
<dbReference type="AlphaFoldDB" id="A0A034VMZ6"/>
<dbReference type="PRINTS" id="PR00463">
    <property type="entry name" value="EP450I"/>
</dbReference>
<keyword evidence="5 9" id="KW-0479">Metal-binding</keyword>
<evidence type="ECO:0000256" key="1">
    <source>
        <dbReference type="ARBA" id="ARBA00001971"/>
    </source>
</evidence>
<dbReference type="GO" id="GO:0004497">
    <property type="term" value="F:monooxygenase activity"/>
    <property type="evidence" value="ECO:0007669"/>
    <property type="project" value="UniProtKB-KW"/>
</dbReference>
<comment type="cofactor">
    <cofactor evidence="1 9">
        <name>heme</name>
        <dbReference type="ChEBI" id="CHEBI:30413"/>
    </cofactor>
</comment>
<dbReference type="GO" id="GO:0005506">
    <property type="term" value="F:iron ion binding"/>
    <property type="evidence" value="ECO:0007669"/>
    <property type="project" value="InterPro"/>
</dbReference>
<dbReference type="EMBL" id="GAKP01016024">
    <property type="protein sequence ID" value="JAC42928.1"/>
    <property type="molecule type" value="Transcribed_RNA"/>
</dbReference>
<dbReference type="CDD" id="cd20628">
    <property type="entry name" value="CYP4"/>
    <property type="match status" value="1"/>
</dbReference>
<dbReference type="GO" id="GO:0020037">
    <property type="term" value="F:heme binding"/>
    <property type="evidence" value="ECO:0007669"/>
    <property type="project" value="InterPro"/>
</dbReference>
<evidence type="ECO:0000256" key="5">
    <source>
        <dbReference type="ARBA" id="ARBA00022723"/>
    </source>
</evidence>
<evidence type="ECO:0000256" key="2">
    <source>
        <dbReference type="ARBA" id="ARBA00003690"/>
    </source>
</evidence>
<proteinExistence type="inferred from homology"/>
<gene>
    <name evidence="11" type="primary">CP4P1</name>
</gene>
<evidence type="ECO:0000256" key="8">
    <source>
        <dbReference type="ARBA" id="ARBA00023033"/>
    </source>
</evidence>
<keyword evidence="4 9" id="KW-0349">Heme</keyword>
<feature type="binding site" description="axial binding residue" evidence="9">
    <location>
        <position position="458"/>
    </location>
    <ligand>
        <name>heme</name>
        <dbReference type="ChEBI" id="CHEBI:30413"/>
    </ligand>
    <ligandPart>
        <name>Fe</name>
        <dbReference type="ChEBI" id="CHEBI:18248"/>
    </ligandPart>
</feature>
<evidence type="ECO:0000256" key="7">
    <source>
        <dbReference type="ARBA" id="ARBA00023004"/>
    </source>
</evidence>
<dbReference type="Gene3D" id="1.10.630.10">
    <property type="entry name" value="Cytochrome P450"/>
    <property type="match status" value="1"/>
</dbReference>
<dbReference type="InterPro" id="IPR002401">
    <property type="entry name" value="Cyt_P450_E_grp-I"/>
</dbReference>
<evidence type="ECO:0000313" key="11">
    <source>
        <dbReference type="EMBL" id="JAC42928.1"/>
    </source>
</evidence>
<evidence type="ECO:0000256" key="4">
    <source>
        <dbReference type="ARBA" id="ARBA00022617"/>
    </source>
</evidence>
<evidence type="ECO:0000256" key="9">
    <source>
        <dbReference type="PIRSR" id="PIRSR602401-1"/>
    </source>
</evidence>
<dbReference type="PRINTS" id="PR00385">
    <property type="entry name" value="P450"/>
</dbReference>
<dbReference type="InterPro" id="IPR017972">
    <property type="entry name" value="Cyt_P450_CS"/>
</dbReference>
<dbReference type="PANTHER" id="PTHR24291">
    <property type="entry name" value="CYTOCHROME P450 FAMILY 4"/>
    <property type="match status" value="1"/>
</dbReference>
<dbReference type="InterPro" id="IPR036396">
    <property type="entry name" value="Cyt_P450_sf"/>
</dbReference>
<keyword evidence="8 10" id="KW-0503">Monooxygenase</keyword>
<protein>
    <submittedName>
        <fullName evidence="11">Cytochrome P450 4p1</fullName>
    </submittedName>
</protein>
<accession>A0A034VMZ6</accession>